<comment type="caution">
    <text evidence="2">The sequence shown here is derived from an EMBL/GenBank/DDBJ whole genome shotgun (WGS) entry which is preliminary data.</text>
</comment>
<dbReference type="EMBL" id="JABEOU010000038">
    <property type="protein sequence ID" value="NNG58566.1"/>
    <property type="molecule type" value="Genomic_DNA"/>
</dbReference>
<evidence type="ECO:0000313" key="3">
    <source>
        <dbReference type="Proteomes" id="UP000550136"/>
    </source>
</evidence>
<dbReference type="RefSeq" id="WP_233447773.1">
    <property type="nucleotide sequence ID" value="NZ_JABEOU010000038.1"/>
</dbReference>
<accession>A0A7Y2PD78</accession>
<sequence length="488" mass="52245">MRRLIQCFTPRRLARVAAATFAQLTMLLAVFGLVSQPAMADVGQEMNSYFNSAGASANVTGPTAFNGQSAGYYSGGSVWSRFPQKSINPVSVALPSARAGCGGIDLFAGSFSFINADEMVATLKATANNAIGFAFQLAIDSISAQIGGVMKDMSQRVQALNAFNMSSCEAAQQAIGSIWPKMDGASSTICQQVGGAKGFFSDAASARHGCTNKGEREDTIAKAGDAAELVQSKNYTWYALNAKSATKPSKEYAEFLMTMVGTIIYDSTKKADSMGGFRFIAPASWDTYQALLDGTASAPTDVWSCDTTDEKGCISPTSTKLSIPTEVALRTRVLKMMDSMSAKIRSNAALSGDEINLLGMTSIPLYKILVVNEAAHMGLGSGDRATLSEMVAIDMLISMLDRMLDVISQAQQGASYVSMSEFDTWRKQVDNVKAELGRRSTKMSADVQTTYRVIQQTQFLESTLKNTMSPQMTASLRFGRGLSSQGLR</sequence>
<feature type="chain" id="PRO_5031470546" evidence="1">
    <location>
        <begin position="41"/>
        <end position="488"/>
    </location>
</feature>
<evidence type="ECO:0000256" key="1">
    <source>
        <dbReference type="SAM" id="SignalP"/>
    </source>
</evidence>
<dbReference type="AlphaFoldDB" id="A0A7Y2PD78"/>
<gene>
    <name evidence="2" type="ORF">HKX06_14440</name>
</gene>
<feature type="signal peptide" evidence="1">
    <location>
        <begin position="1"/>
        <end position="40"/>
    </location>
</feature>
<organism evidence="2 3">
    <name type="scientific">Sphingomonas paucimobilis</name>
    <name type="common">Pseudomonas paucimobilis</name>
    <dbReference type="NCBI Taxonomy" id="13689"/>
    <lineage>
        <taxon>Bacteria</taxon>
        <taxon>Pseudomonadati</taxon>
        <taxon>Pseudomonadota</taxon>
        <taxon>Alphaproteobacteria</taxon>
        <taxon>Sphingomonadales</taxon>
        <taxon>Sphingomonadaceae</taxon>
        <taxon>Sphingomonas</taxon>
    </lineage>
</organism>
<evidence type="ECO:0000313" key="2">
    <source>
        <dbReference type="EMBL" id="NNG58566.1"/>
    </source>
</evidence>
<name>A0A7Y2PD78_SPHPI</name>
<keyword evidence="1" id="KW-0732">Signal</keyword>
<dbReference type="Pfam" id="PF06122">
    <property type="entry name" value="TraH"/>
    <property type="match status" value="1"/>
</dbReference>
<reference evidence="2 3" key="1">
    <citation type="submission" date="2020-05" db="EMBL/GenBank/DDBJ databases">
        <title>Draft Genome Sequences of Sphingomonas sp. Isolated from the International Space Station.</title>
        <authorList>
            <person name="Bijlani S."/>
            <person name="Singh N.K."/>
            <person name="Mason C.E."/>
            <person name="Wang C.C."/>
            <person name="Venkateswaran K."/>
        </authorList>
    </citation>
    <scope>NUCLEOTIDE SEQUENCE [LARGE SCALE GENOMIC DNA]</scope>
    <source>
        <strain evidence="2 3">FKI-L5-BR-P1</strain>
    </source>
</reference>
<proteinExistence type="predicted"/>
<dbReference type="InterPro" id="IPR010927">
    <property type="entry name" value="T4SS_TraH"/>
</dbReference>
<protein>
    <submittedName>
        <fullName evidence="2">Conjugal transfer protein TraH</fullName>
    </submittedName>
</protein>
<dbReference type="Proteomes" id="UP000550136">
    <property type="component" value="Unassembled WGS sequence"/>
</dbReference>